<gene>
    <name evidence="2" type="ORF">elemo143B_phanotate7</name>
</gene>
<keyword evidence="2" id="KW-0378">Hydrolase</keyword>
<keyword evidence="2" id="KW-0540">Nuclease</keyword>
<keyword evidence="2" id="KW-0255">Endonuclease</keyword>
<proteinExistence type="predicted"/>
<accession>A0A7D7F154</accession>
<organism evidence="2 3">
    <name type="scientific">Flavobacterium phage vB_FspP_elemoB_14-3B</name>
    <dbReference type="NCBI Taxonomy" id="2743804"/>
    <lineage>
        <taxon>Viruses</taxon>
        <taxon>Duplodnaviria</taxon>
        <taxon>Heunggongvirae</taxon>
        <taxon>Uroviricota</taxon>
        <taxon>Caudoviricetes</taxon>
        <taxon>Elemovirus</taxon>
        <taxon>Elemovirus elemoB</taxon>
    </lineage>
</organism>
<sequence length="238" mass="29421">MKVCSKCKEEKELSLFSKDKKGKNGLFSFCKGCEKEYRENNKEKIKEYKKEYRENNEQKIKEEQKKYRENNKEKLKKYSKEYYKNNKLKRKEYDKKYREDNKEKRKAIAKEYYIKNKEKINEYKKEYDRNRKQTDILYKLSCNIRVRIYQSIKNQGYTKRSQAYKILGCTYEEFKEYLENQFTKGMSWENQGKWHLDHIIPISSAKTEEDVIRLNHYTNFQPLWAEDNFKKGKKYEEK</sequence>
<evidence type="ECO:0000313" key="2">
    <source>
        <dbReference type="EMBL" id="QMP84897.1"/>
    </source>
</evidence>
<evidence type="ECO:0000256" key="1">
    <source>
        <dbReference type="SAM" id="Coils"/>
    </source>
</evidence>
<dbReference type="GO" id="GO:0004519">
    <property type="term" value="F:endonuclease activity"/>
    <property type="evidence" value="ECO:0007669"/>
    <property type="project" value="UniProtKB-KW"/>
</dbReference>
<keyword evidence="3" id="KW-1185">Reference proteome</keyword>
<name>A0A7D7F154_9CAUD</name>
<dbReference type="Proteomes" id="UP000683011">
    <property type="component" value="Segment"/>
</dbReference>
<feature type="coiled-coil region" evidence="1">
    <location>
        <begin position="38"/>
        <end position="81"/>
    </location>
</feature>
<evidence type="ECO:0000313" key="3">
    <source>
        <dbReference type="Proteomes" id="UP000683011"/>
    </source>
</evidence>
<reference evidence="3" key="1">
    <citation type="submission" date="2020-05" db="EMBL/GenBank/DDBJ databases">
        <title>Genomics and ecology of novel Flavobacterium phages from the Baltic Sea.</title>
        <authorList>
            <person name="Hoetzinger M."/>
            <person name="Nilsson E."/>
            <person name="Holmfeldt K."/>
        </authorList>
    </citation>
    <scope>NUCLEOTIDE SEQUENCE [LARGE SCALE GENOMIC DNA]</scope>
</reference>
<keyword evidence="1" id="KW-0175">Coiled coil</keyword>
<dbReference type="EMBL" id="MT497068">
    <property type="protein sequence ID" value="QMP84897.1"/>
    <property type="molecule type" value="Genomic_DNA"/>
</dbReference>
<protein>
    <submittedName>
        <fullName evidence="2">Putative HNH endonuclease</fullName>
    </submittedName>
</protein>